<gene>
    <name evidence="1" type="ORF">JJD71_21575</name>
</gene>
<comment type="caution">
    <text evidence="1">The sequence shown here is derived from an EMBL/GenBank/DDBJ whole genome shotgun (WGS) entry which is preliminary data.</text>
</comment>
<proteinExistence type="predicted"/>
<organism evidence="1 2">
    <name type="scientific">Pseudomonas haemolytica</name>
    <dbReference type="NCBI Taxonomy" id="2600065"/>
    <lineage>
        <taxon>Bacteria</taxon>
        <taxon>Pseudomonadati</taxon>
        <taxon>Pseudomonadota</taxon>
        <taxon>Gammaproteobacteria</taxon>
        <taxon>Pseudomonadales</taxon>
        <taxon>Pseudomonadaceae</taxon>
        <taxon>Pseudomonas</taxon>
    </lineage>
</organism>
<reference evidence="1 2" key="1">
    <citation type="submission" date="2021-01" db="EMBL/GenBank/DDBJ databases">
        <title>Antibiotic resistance and phylogeny of Pseudomonas spp. isolated over three decades from chicken meat in the Norwegian food chain.</title>
        <authorList>
            <person name="Moen B."/>
        </authorList>
    </citation>
    <scope>NUCLEOTIDE SEQUENCE [LARGE SCALE GENOMIC DNA]</scope>
    <source>
        <strain evidence="1 2">MF6766</strain>
    </source>
</reference>
<dbReference type="Proteomes" id="UP000620382">
    <property type="component" value="Unassembled WGS sequence"/>
</dbReference>
<protein>
    <submittedName>
        <fullName evidence="1">Uncharacterized protein</fullName>
    </submittedName>
</protein>
<sequence length="200" mass="21970">MADFFYKSNEPTTISIVRNFYVQKAIFLAQLNVLGSMFGGKVAPMRDVDSNYAGGVKLSGGTDLDVHWCRPDDHGYRSLRAAAKPGKGISKEVRAAIRAEHERLIAQWNEHCPGRLSGSDYWDRLGINTGNLWLCGGIKFELNNVAYFHLGFQINKAEHDALVAAGQPTSGWIDGAVEILASEYETARLAKLKAIEVANA</sequence>
<evidence type="ECO:0000313" key="1">
    <source>
        <dbReference type="EMBL" id="MBK3461662.1"/>
    </source>
</evidence>
<dbReference type="EMBL" id="JAENSR010000006">
    <property type="protein sequence ID" value="MBK3461662.1"/>
    <property type="molecule type" value="Genomic_DNA"/>
</dbReference>
<name>A0ABS1GXT3_9PSED</name>
<dbReference type="RefSeq" id="WP_200657633.1">
    <property type="nucleotide sequence ID" value="NZ_JAENSR010000006.1"/>
</dbReference>
<keyword evidence="2" id="KW-1185">Reference proteome</keyword>
<accession>A0ABS1GXT3</accession>
<evidence type="ECO:0000313" key="2">
    <source>
        <dbReference type="Proteomes" id="UP000620382"/>
    </source>
</evidence>